<evidence type="ECO:0000256" key="3">
    <source>
        <dbReference type="ARBA" id="ARBA00023288"/>
    </source>
</evidence>
<dbReference type="PANTHER" id="PTHR47977">
    <property type="entry name" value="RAS-RELATED PROTEIN RAB"/>
    <property type="match status" value="1"/>
</dbReference>
<dbReference type="SMART" id="SM00174">
    <property type="entry name" value="RHO"/>
    <property type="match status" value="1"/>
</dbReference>
<dbReference type="EMBL" id="AB365952">
    <property type="protein sequence ID" value="BAJ21332.1"/>
    <property type="molecule type" value="mRNA"/>
</dbReference>
<accession>E1CB42</accession>
<evidence type="ECO:0000313" key="5">
    <source>
        <dbReference type="EMBL" id="BAJ21332.1"/>
    </source>
</evidence>
<dbReference type="SMART" id="SM00176">
    <property type="entry name" value="RAN"/>
    <property type="match status" value="1"/>
</dbReference>
<dbReference type="Gene3D" id="3.40.50.300">
    <property type="entry name" value="P-loop containing nucleotide triphosphate hydrolases"/>
    <property type="match status" value="1"/>
</dbReference>
<evidence type="ECO:0000256" key="1">
    <source>
        <dbReference type="ARBA" id="ARBA00022741"/>
    </source>
</evidence>
<dbReference type="SMART" id="SM00175">
    <property type="entry name" value="RAB"/>
    <property type="match status" value="1"/>
</dbReference>
<dbReference type="OMA" id="LGEQCPC"/>
<dbReference type="SUPFAM" id="SSF52540">
    <property type="entry name" value="P-loop containing nucleoside triphosphate hydrolases"/>
    <property type="match status" value="1"/>
</dbReference>
<dbReference type="InterPro" id="IPR001806">
    <property type="entry name" value="Small_GTPase"/>
</dbReference>
<dbReference type="InterPro" id="IPR005225">
    <property type="entry name" value="Small_GTP-bd"/>
</dbReference>
<dbReference type="InterPro" id="IPR050227">
    <property type="entry name" value="Rab"/>
</dbReference>
<feature type="region of interest" description="Disordered" evidence="4">
    <location>
        <begin position="201"/>
        <end position="222"/>
    </location>
</feature>
<keyword evidence="1" id="KW-0547">Nucleotide-binding</keyword>
<dbReference type="PROSITE" id="PS51421">
    <property type="entry name" value="RAS"/>
    <property type="match status" value="1"/>
</dbReference>
<reference evidence="5" key="1">
    <citation type="journal article" date="2010" name="J. Eukaryot. Microbiol.">
        <title>Marked amplification and diversification of products of ras genes from rat brain, Rab GTPases, in the ciliates Tetrahymena thermophila and Paramecium tetraurelia.</title>
        <authorList>
            <person name="Saito-Nakano Y."/>
            <person name="Nakahara T."/>
            <person name="Nakano K."/>
            <person name="Nozaki T."/>
            <person name="Numata O."/>
        </authorList>
    </citation>
    <scope>NUCLEOTIDE SEQUENCE</scope>
</reference>
<dbReference type="CDD" id="cd00154">
    <property type="entry name" value="Rab"/>
    <property type="match status" value="1"/>
</dbReference>
<keyword evidence="3" id="KW-0449">Lipoprotein</keyword>
<dbReference type="PROSITE" id="PS51419">
    <property type="entry name" value="RAB"/>
    <property type="match status" value="1"/>
</dbReference>
<proteinExistence type="evidence at transcript level"/>
<evidence type="ECO:0000256" key="2">
    <source>
        <dbReference type="ARBA" id="ARBA00023134"/>
    </source>
</evidence>
<keyword evidence="2" id="KW-0342">GTP-binding</keyword>
<sequence length="222" mass="24907">MNGGASDGIAKVKILTLGESGVGKSSLLLRYKDDKFAGNFVTTLGVEYKQKQIQIENIPLTVQVWDTAGQERFKTITPNYYRSVDGALLVFDISELETFDKIEYWIQDLQKDADLTKVIMVLVGNKSDLEEKRKVDFQTAQKKAQEYQIEYIETSAKTNSNVDQVFEMIVRKVIDKKGGIEKFKAQYQEQIAQNLNLKKANTSNGASGSNKNKQNNNNGGCC</sequence>
<dbReference type="GO" id="GO:0005525">
    <property type="term" value="F:GTP binding"/>
    <property type="evidence" value="ECO:0007669"/>
    <property type="project" value="UniProtKB-KW"/>
</dbReference>
<dbReference type="SMART" id="SM00173">
    <property type="entry name" value="RAS"/>
    <property type="match status" value="1"/>
</dbReference>
<organism evidence="5">
    <name type="scientific">Tetrahymena thermophila</name>
    <dbReference type="NCBI Taxonomy" id="5911"/>
    <lineage>
        <taxon>Eukaryota</taxon>
        <taxon>Sar</taxon>
        <taxon>Alveolata</taxon>
        <taxon>Ciliophora</taxon>
        <taxon>Intramacronucleata</taxon>
        <taxon>Oligohymenophorea</taxon>
        <taxon>Hymenostomatida</taxon>
        <taxon>Tetrahymenina</taxon>
        <taxon>Tetrahymenidae</taxon>
        <taxon>Tetrahymena</taxon>
    </lineage>
</organism>
<protein>
    <submittedName>
        <fullName evidence="5">Rab-family small GTPase RabX6</fullName>
    </submittedName>
</protein>
<dbReference type="PRINTS" id="PR00449">
    <property type="entry name" value="RASTRNSFRMNG"/>
</dbReference>
<dbReference type="PROSITE" id="PS51420">
    <property type="entry name" value="RHO"/>
    <property type="match status" value="1"/>
</dbReference>
<dbReference type="NCBIfam" id="TIGR00231">
    <property type="entry name" value="small_GTP"/>
    <property type="match status" value="1"/>
</dbReference>
<dbReference type="InterPro" id="IPR027417">
    <property type="entry name" value="P-loop_NTPase"/>
</dbReference>
<dbReference type="FunFam" id="3.40.50.300:FF:001129">
    <property type="entry name" value="ras-related protein Rab-44 isoform X2"/>
    <property type="match status" value="1"/>
</dbReference>
<dbReference type="Pfam" id="PF00071">
    <property type="entry name" value="Ras"/>
    <property type="match status" value="1"/>
</dbReference>
<dbReference type="AlphaFoldDB" id="E1CB42"/>
<gene>
    <name evidence="5" type="primary">RABX6</name>
</gene>
<dbReference type="GO" id="GO:0003924">
    <property type="term" value="F:GTPase activity"/>
    <property type="evidence" value="ECO:0007669"/>
    <property type="project" value="InterPro"/>
</dbReference>
<name>E1CB42_TETTH</name>
<evidence type="ECO:0000256" key="4">
    <source>
        <dbReference type="SAM" id="MobiDB-lite"/>
    </source>
</evidence>